<accession>A0A914ED22</accession>
<evidence type="ECO:0000313" key="2">
    <source>
        <dbReference type="Proteomes" id="UP000887540"/>
    </source>
</evidence>
<dbReference type="WBParaSite" id="ACRNAN_scaffold6957.g31513.t1">
    <property type="protein sequence ID" value="ACRNAN_scaffold6957.g31513.t1"/>
    <property type="gene ID" value="ACRNAN_scaffold6957.g31513"/>
</dbReference>
<keyword evidence="2" id="KW-1185">Reference proteome</keyword>
<dbReference type="Proteomes" id="UP000887540">
    <property type="component" value="Unplaced"/>
</dbReference>
<sequence length="541" mass="61141">MDEFVVESLIKNEINSRKHIDKNDQLGMIFDKSDRQSELIQLKFCDEFVNEAIYCAKQLINEEIDHLDFLRSQSSGITQYYKNFKIEDKLQNPAYNRMENFLKALDSSYFAKEYDNWRHLFNEKHKTNFLTGINEALEELWLKRKITGTCELGKSLISIFEDIELPFELLDYLKSTFQEFEYDYTSYLTKVLNNMPEEFDDLQHQTWKNFTSVIKRLTYLTPDSEATPQGIKEIVRFISAEPKVFHSVDGKSIFVTGFRYKISECLEKVENLITDEVALVKFFSFAAIVLDCNISGNKWHSKNLVFYAEKIIISKNVVVDLSGRNGGDVNDRAADSDGKKDGTDGIDGAAGKNSGNVVFYINEKPKNEEKLTIILNGGNGGKGQDGGHGTNGRNGAYVRREDFEKKIKDVEPEKFNDAESLTGLFGSFIWVVEQTDYNGLKGIDYREGYDENGIHCIVSLSKTFLYTFCYMVLKGSKAKSSTKGGRGGQGGQGGHRGIFQVYIRNNDKNFPIELSSVIVTAVDGIEGKPGAGGNNGKLVKD</sequence>
<protein>
    <submittedName>
        <fullName evidence="3">Obg domain-containing protein</fullName>
    </submittedName>
</protein>
<name>A0A914ED22_9BILA</name>
<evidence type="ECO:0000313" key="3">
    <source>
        <dbReference type="WBParaSite" id="ACRNAN_scaffold6957.g31513.t1"/>
    </source>
</evidence>
<organism evidence="2 3">
    <name type="scientific">Acrobeloides nanus</name>
    <dbReference type="NCBI Taxonomy" id="290746"/>
    <lineage>
        <taxon>Eukaryota</taxon>
        <taxon>Metazoa</taxon>
        <taxon>Ecdysozoa</taxon>
        <taxon>Nematoda</taxon>
        <taxon>Chromadorea</taxon>
        <taxon>Rhabditida</taxon>
        <taxon>Tylenchina</taxon>
        <taxon>Cephalobomorpha</taxon>
        <taxon>Cephaloboidea</taxon>
        <taxon>Cephalobidae</taxon>
        <taxon>Acrobeloides</taxon>
    </lineage>
</organism>
<reference evidence="3" key="1">
    <citation type="submission" date="2022-11" db="UniProtKB">
        <authorList>
            <consortium name="WormBaseParasite"/>
        </authorList>
    </citation>
    <scope>IDENTIFICATION</scope>
</reference>
<feature type="compositionally biased region" description="Basic and acidic residues" evidence="1">
    <location>
        <begin position="329"/>
        <end position="343"/>
    </location>
</feature>
<evidence type="ECO:0000256" key="1">
    <source>
        <dbReference type="SAM" id="MobiDB-lite"/>
    </source>
</evidence>
<dbReference type="AlphaFoldDB" id="A0A914ED22"/>
<feature type="region of interest" description="Disordered" evidence="1">
    <location>
        <begin position="329"/>
        <end position="349"/>
    </location>
</feature>
<proteinExistence type="predicted"/>